<keyword evidence="3" id="KW-0732">Signal</keyword>
<dbReference type="Gene3D" id="3.40.50.720">
    <property type="entry name" value="NAD(P)-binding Rossmann-like Domain"/>
    <property type="match status" value="1"/>
</dbReference>
<evidence type="ECO:0000313" key="6">
    <source>
        <dbReference type="WBParaSite" id="PSAMB.scaffold262size60344.g4041.t1"/>
    </source>
</evidence>
<reference evidence="6" key="1">
    <citation type="submission" date="2022-11" db="UniProtKB">
        <authorList>
            <consortium name="WormBaseParasite"/>
        </authorList>
    </citation>
    <scope>IDENTIFICATION</scope>
</reference>
<evidence type="ECO:0000259" key="4">
    <source>
        <dbReference type="Pfam" id="PF13460"/>
    </source>
</evidence>
<evidence type="ECO:0000313" key="5">
    <source>
        <dbReference type="Proteomes" id="UP000887566"/>
    </source>
</evidence>
<feature type="domain" description="NAD(P)-binding" evidence="4">
    <location>
        <begin position="67"/>
        <end position="216"/>
    </location>
</feature>
<sequence length="285" mass="31471">MFLAAFGLFISLLSAVLWQSSNNSKETLLTCPRLSFDQVIARSFTSPLSNMNLAKFKDVTAFVLGYTGGAGKEIARLLLERDLFKTVVLIGRREVDYKDEPTFQKAKQVVVDFENIDQHESAFQGATIGFCALGCRPAVDGVAGVQRVDHDYVVNSAKIAKKMGCSHFCLVSATGSDVNSWFEISRIKGHTEEDVKAIGFDRLTIAKPKIITGKETRPWTQKFLDCAAKPIDLLKPGWMAVSAASIGKALINDVFEKDGETGYLAIYDNAQLNKQAKTFDQHFKE</sequence>
<evidence type="ECO:0000256" key="2">
    <source>
        <dbReference type="ARBA" id="ARBA00093604"/>
    </source>
</evidence>
<feature type="signal peptide" evidence="3">
    <location>
        <begin position="1"/>
        <end position="15"/>
    </location>
</feature>
<keyword evidence="5" id="KW-1185">Reference proteome</keyword>
<evidence type="ECO:0000256" key="3">
    <source>
        <dbReference type="SAM" id="SignalP"/>
    </source>
</evidence>
<dbReference type="WBParaSite" id="PSAMB.scaffold262size60344.g4041.t1">
    <property type="protein sequence ID" value="PSAMB.scaffold262size60344.g4041.t1"/>
    <property type="gene ID" value="PSAMB.scaffold262size60344.g4041"/>
</dbReference>
<dbReference type="GO" id="GO:0005737">
    <property type="term" value="C:cytoplasm"/>
    <property type="evidence" value="ECO:0007669"/>
    <property type="project" value="TreeGrafter"/>
</dbReference>
<dbReference type="SUPFAM" id="SSF51735">
    <property type="entry name" value="NAD(P)-binding Rossmann-fold domains"/>
    <property type="match status" value="1"/>
</dbReference>
<dbReference type="InterPro" id="IPR036291">
    <property type="entry name" value="NAD(P)-bd_dom_sf"/>
</dbReference>
<dbReference type="PANTHER" id="PTHR14097">
    <property type="entry name" value="OXIDOREDUCTASE HTATIP2"/>
    <property type="match status" value="1"/>
</dbReference>
<dbReference type="GO" id="GO:0051170">
    <property type="term" value="P:import into nucleus"/>
    <property type="evidence" value="ECO:0007669"/>
    <property type="project" value="TreeGrafter"/>
</dbReference>
<dbReference type="PANTHER" id="PTHR14097:SF7">
    <property type="entry name" value="OXIDOREDUCTASE HTATIP2"/>
    <property type="match status" value="1"/>
</dbReference>
<protein>
    <recommendedName>
        <fullName evidence="2">Protein HTATIP2</fullName>
    </recommendedName>
</protein>
<dbReference type="AlphaFoldDB" id="A0A914VY29"/>
<dbReference type="InterPro" id="IPR016040">
    <property type="entry name" value="NAD(P)-bd_dom"/>
</dbReference>
<comment type="subunit">
    <text evidence="1">Monomer. Forms homodimers during oxidative stress. Interacts (via N-terminus) with elongation factor EEF1A1 (via middle-region); the interaction is direct and competes with EEF1A1 binding to guanyl-nucleotide exchange factor EEF1B2, thereby inhibiting GDP for GTP exchange and reactivation of EEF1A1. Interacts with nuclear transport receptors XPO4, IPO5/RANBP5, IPO7, IPO9 and KPNB1 as well as GCN1L1/GCN1 and LRPPRC probably through their HEAT repeats. Binds NCOA5/CIA.</text>
</comment>
<evidence type="ECO:0000256" key="1">
    <source>
        <dbReference type="ARBA" id="ARBA00093483"/>
    </source>
</evidence>
<organism evidence="5 6">
    <name type="scientific">Plectus sambesii</name>
    <dbReference type="NCBI Taxonomy" id="2011161"/>
    <lineage>
        <taxon>Eukaryota</taxon>
        <taxon>Metazoa</taxon>
        <taxon>Ecdysozoa</taxon>
        <taxon>Nematoda</taxon>
        <taxon>Chromadorea</taxon>
        <taxon>Plectida</taxon>
        <taxon>Plectina</taxon>
        <taxon>Plectoidea</taxon>
        <taxon>Plectidae</taxon>
        <taxon>Plectus</taxon>
    </lineage>
</organism>
<dbReference type="Pfam" id="PF13460">
    <property type="entry name" value="NAD_binding_10"/>
    <property type="match status" value="1"/>
</dbReference>
<feature type="chain" id="PRO_5037846528" description="Protein HTATIP2" evidence="3">
    <location>
        <begin position="16"/>
        <end position="285"/>
    </location>
</feature>
<name>A0A914VY29_9BILA</name>
<accession>A0A914VY29</accession>
<dbReference type="GO" id="GO:0003824">
    <property type="term" value="F:catalytic activity"/>
    <property type="evidence" value="ECO:0007669"/>
    <property type="project" value="UniProtKB-ARBA"/>
</dbReference>
<dbReference type="Proteomes" id="UP000887566">
    <property type="component" value="Unplaced"/>
</dbReference>
<proteinExistence type="predicted"/>